<dbReference type="RefSeq" id="WP_310838756.1">
    <property type="nucleotide sequence ID" value="NZ_JAVLSM010000019.1"/>
</dbReference>
<protein>
    <submittedName>
        <fullName evidence="1">Uncharacterized protein</fullName>
    </submittedName>
</protein>
<proteinExistence type="predicted"/>
<evidence type="ECO:0000313" key="1">
    <source>
        <dbReference type="EMBL" id="MDT0339984.1"/>
    </source>
</evidence>
<dbReference type="AlphaFoldDB" id="A0AAE4GFH5"/>
<organism evidence="1">
    <name type="scientific">Herbaspirillum huttiense subsp. nephrolepidis</name>
    <dbReference type="NCBI Taxonomy" id="3075126"/>
    <lineage>
        <taxon>Bacteria</taxon>
        <taxon>Pseudomonadati</taxon>
        <taxon>Pseudomonadota</taxon>
        <taxon>Betaproteobacteria</taxon>
        <taxon>Burkholderiales</taxon>
        <taxon>Oxalobacteraceae</taxon>
        <taxon>Herbaspirillum</taxon>
    </lineage>
</organism>
<reference evidence="1" key="1">
    <citation type="submission" date="2023-02" db="EMBL/GenBank/DDBJ databases">
        <title>Description of Herbaspirillum huttiense subsp. nephrolepsisexaltata and Herbaspirillum huttiense subsp. lycopersicon.</title>
        <authorList>
            <person name="Poudel M."/>
            <person name="Sharma A."/>
            <person name="Goss E."/>
            <person name="Tapia J.H."/>
            <person name="Harmon C.M."/>
            <person name="Jones J.B."/>
        </authorList>
    </citation>
    <scope>NUCLEOTIDE SEQUENCE</scope>
    <source>
        <strain evidence="1">NC40101</strain>
    </source>
</reference>
<comment type="caution">
    <text evidence="1">The sequence shown here is derived from an EMBL/GenBank/DDBJ whole genome shotgun (WGS) entry which is preliminary data.</text>
</comment>
<sequence>MNHIALAQFDSSARLLLIDLVALERRLVSAASVNPRRICFGFFEVESEAPALTTVALFATPEGPVLLLNDLLYPMSLGKTKIRLSDIEKKTHFRLLHEDQHVFEMWIEPKFGIGLHPYNNEREDIDFYFWLSKQVDNPAFYSTYTKEMVYADPEAP</sequence>
<gene>
    <name evidence="1" type="ORF">RJN63_24370</name>
</gene>
<accession>A0AAE4GFH5</accession>
<dbReference type="EMBL" id="JAVRAA010000017">
    <property type="protein sequence ID" value="MDT0339984.1"/>
    <property type="molecule type" value="Genomic_DNA"/>
</dbReference>
<name>A0AAE4GFH5_9BURK</name>